<proteinExistence type="predicted"/>
<evidence type="ECO:0000256" key="1">
    <source>
        <dbReference type="ARBA" id="ARBA00004613"/>
    </source>
</evidence>
<dbReference type="Gene3D" id="2.60.40.10">
    <property type="entry name" value="Immunoglobulins"/>
    <property type="match status" value="9"/>
</dbReference>
<dbReference type="InterPro" id="IPR013783">
    <property type="entry name" value="Ig-like_fold"/>
</dbReference>
<feature type="region of interest" description="Disordered" evidence="4">
    <location>
        <begin position="1698"/>
        <end position="1725"/>
    </location>
</feature>
<feature type="domain" description="SD-repeat containing protein B" evidence="5">
    <location>
        <begin position="269"/>
        <end position="344"/>
    </location>
</feature>
<keyword evidence="3" id="KW-0732">Signal</keyword>
<evidence type="ECO:0000256" key="2">
    <source>
        <dbReference type="ARBA" id="ARBA00022525"/>
    </source>
</evidence>
<dbReference type="GO" id="GO:0005576">
    <property type="term" value="C:extracellular region"/>
    <property type="evidence" value="ECO:0007669"/>
    <property type="project" value="UniProtKB-SubCell"/>
</dbReference>
<dbReference type="PANTHER" id="PTHR23303:SF15">
    <property type="entry name" value="COLOSSIN-A"/>
    <property type="match status" value="1"/>
</dbReference>
<feature type="domain" description="SD-repeat containing protein B" evidence="5">
    <location>
        <begin position="389"/>
        <end position="473"/>
    </location>
</feature>
<keyword evidence="7" id="KW-1185">Reference proteome</keyword>
<feature type="domain" description="SD-repeat containing protein B" evidence="5">
    <location>
        <begin position="532"/>
        <end position="588"/>
    </location>
</feature>
<dbReference type="Pfam" id="PF17210">
    <property type="entry name" value="SdrD_B"/>
    <property type="match status" value="8"/>
</dbReference>
<dbReference type="Proteomes" id="UP000317977">
    <property type="component" value="Unassembled WGS sequence"/>
</dbReference>
<feature type="domain" description="SD-repeat containing protein B" evidence="5">
    <location>
        <begin position="632"/>
        <end position="709"/>
    </location>
</feature>
<evidence type="ECO:0000256" key="4">
    <source>
        <dbReference type="SAM" id="MobiDB-lite"/>
    </source>
</evidence>
<dbReference type="EMBL" id="SJPX01000005">
    <property type="protein sequence ID" value="TWU47918.1"/>
    <property type="molecule type" value="Genomic_DNA"/>
</dbReference>
<reference evidence="6 7" key="1">
    <citation type="submission" date="2019-02" db="EMBL/GenBank/DDBJ databases">
        <title>Deep-cultivation of Planctomycetes and their phenomic and genomic characterization uncovers novel biology.</title>
        <authorList>
            <person name="Wiegand S."/>
            <person name="Jogler M."/>
            <person name="Boedeker C."/>
            <person name="Pinto D."/>
            <person name="Vollmers J."/>
            <person name="Rivas-Marin E."/>
            <person name="Kohn T."/>
            <person name="Peeters S.H."/>
            <person name="Heuer A."/>
            <person name="Rast P."/>
            <person name="Oberbeckmann S."/>
            <person name="Bunk B."/>
            <person name="Jeske O."/>
            <person name="Meyerdierks A."/>
            <person name="Storesund J.E."/>
            <person name="Kallscheuer N."/>
            <person name="Luecker S."/>
            <person name="Lage O.M."/>
            <person name="Pohl T."/>
            <person name="Merkel B.J."/>
            <person name="Hornburger P."/>
            <person name="Mueller R.-W."/>
            <person name="Bruemmer F."/>
            <person name="Labrenz M."/>
            <person name="Spormann A.M."/>
            <person name="Op Den Camp H."/>
            <person name="Overmann J."/>
            <person name="Amann R."/>
            <person name="Jetten M.S.M."/>
            <person name="Mascher T."/>
            <person name="Medema M.H."/>
            <person name="Devos D.P."/>
            <person name="Kaster A.-K."/>
            <person name="Ovreas L."/>
            <person name="Rohde M."/>
            <person name="Galperin M.Y."/>
            <person name="Jogler C."/>
        </authorList>
    </citation>
    <scope>NUCLEOTIDE SEQUENCE [LARGE SCALE GENOMIC DNA]</scope>
    <source>
        <strain evidence="6 7">Poly59</strain>
    </source>
</reference>
<feature type="compositionally biased region" description="Acidic residues" evidence="4">
    <location>
        <begin position="1710"/>
        <end position="1725"/>
    </location>
</feature>
<accession>A0A5C6EGI7</accession>
<sequence>MQMGHTEVPSVIWKAKRKSDRKQTVRTDALKRRAISPERLESRRLFAADPIHVGVVYVETDYLESDQDVGGDSRGDRFILSFGGGAENTELTELRINTDKDGDGLSIGDPMFDTELGGRGKNGAHGFQIVRMTSSDGRQINATAEVEDGGQELILKLTNFKAGDRLEFTLDVDEVLRNATDLAIFNDRLDVITSGQEFQDSLFEATFDAPHFETAHADAIFLNDYGSPDVEFGLDLPPDEGTGPDSRPNRSAAAIGETNQTPKPIELSGTVWVDDNLDAIRQSSEQTLSGVSIALWKQAANGSYADTGLRTTTDANGRYVFAKSLGILPGVYRVVETQPADLLSVASIPGTVSGATVGSSETKDILTGINIPLGDLSAINYDFAEAAPASIGGFVYIDTNNNGSRDAGETGIPGVRVQLVPINTIAPQSTLSVTTDGNGSYSFTGLAPGSYEVIEVSQPAGLNDGLDTAGTIDGRTVGSADNPGDRIHGIDLGSGSNGIEYNFGETPFGSIAGSVYLAAPGQDCFADHAADDSTPIPGVEVLLQDEFGTTISRTTTGADGGYQFSEIPNGNYRIVEFTPNGLIDGGSHVGRINNVTVGTSIDGGLISQIAMTPGGVGVEYDFCEAAPATLSGKVYHDHDDDGIIDANEEAIPATKVTLVNDAGQVVATTVTDSAGKYEFLNLMPGEYSIVESQPDGFIDGKDTAGTVRGVKRGTSTGADTLAAIYLKQGDIGVEYNFGEIRPASLFGNVFLDVDADCERDEDELVLEGVEIRLLDASGREVAMTTTDADGNYSFTDLVPGTYTVVETQPDGYFEGNAKPGSEGGTVVDGSRIGSITLGSGVVAVEYDFCERPPAEIRGNVFADTDEDMVFDSNESGIPGARVELYDATGKMIGFTNTDSAGHYQFTNLPAGDYTLREIQPAGWLQGSQMAGSNGGDDSKQDVISRIPIGWGERLTQYNFSELESASIAGTVYVDGNGDCVRDENEPPLEGVTIELRDASGDFVSRTVTNSMGQYSFEGLRPGRYQVFEEQPDGYFQGGQVPGTGDGEVLGEDLLGAVLRSGDSLVNYDFCELPPASIGGRVWQESDLNRVYDAGDVPIPGVMVELLNQQGDVLGQTQTNDAGHYLFDHLAPGIYSVRETQPTGLFHGGEVVGDAGGQIGGDDLLVGITLTGGMSARNYDFPEVPPALISGYVFQDGDAIQTNNAPLATELRQYRDGQLTSDDTLLAGVTIELRTLLGLPFTGDRALPGVYGDGPIRTTTDANGYYEFTGLRPGVYHVYQVQPSDFIDGLDTPGSTGGVAVNPADAVDESDRIVIQTLSQSEASNPHDDAILNVMLVGGGQSINNNFSEIVIRPTLIAPPQPTPEEQPRVFTPIEIFDPQIRVMTFANPLNFVTPAVAYDEWAVSWHLSVINGGFPRGTLGEDGLIQGVSSKTTSPNWIEGDQNQGRWTIADKDGNRSSASDKYSLGMQQGIALAGDFDGDGSDEGVVYKNGQWFVDFNGNGKWDAGDLWMKLGTELDRPVVGDWDGDGKDDIGIFGRQWNRDEQKIKKDPGLPDPANKRRREVDARSLAQKDTDPGDDRKRLLVRGEQGSLRADAVDHVFKYGEQVDTPIAGDWNGDGIDQIAVFRGGNWLLDADGDGRWTDADERVTFGRPGDEPIVGDFNGDEIDEIGVVRGDLWIIDTDGDRRITGNDTQIVVPRTSENSQPVVGDFDGDGTDEPAYYDESA</sequence>
<dbReference type="SUPFAM" id="SSF69318">
    <property type="entry name" value="Integrin alpha N-terminal domain"/>
    <property type="match status" value="1"/>
</dbReference>
<dbReference type="InterPro" id="IPR033764">
    <property type="entry name" value="Sdr_B"/>
</dbReference>
<feature type="domain" description="SD-repeat containing protein B" evidence="5">
    <location>
        <begin position="1075"/>
        <end position="1146"/>
    </location>
</feature>
<evidence type="ECO:0000313" key="6">
    <source>
        <dbReference type="EMBL" id="TWU47918.1"/>
    </source>
</evidence>
<feature type="domain" description="SD-repeat containing protein B" evidence="5">
    <location>
        <begin position="859"/>
        <end position="942"/>
    </location>
</feature>
<evidence type="ECO:0000259" key="5">
    <source>
        <dbReference type="Pfam" id="PF17210"/>
    </source>
</evidence>
<comment type="caution">
    <text evidence="6">The sequence shown here is derived from an EMBL/GenBank/DDBJ whole genome shotgun (WGS) entry which is preliminary data.</text>
</comment>
<protein>
    <submittedName>
        <fullName evidence="6">Serine-aspartate repeat-containing protein D</fullName>
    </submittedName>
</protein>
<feature type="region of interest" description="Disordered" evidence="4">
    <location>
        <begin position="1543"/>
        <end position="1580"/>
    </location>
</feature>
<keyword evidence="2" id="KW-0964">Secreted</keyword>
<dbReference type="InterPro" id="IPR051417">
    <property type="entry name" value="SDr/BOS_complex"/>
</dbReference>
<organism evidence="6 7">
    <name type="scientific">Rubripirellula reticaptiva</name>
    <dbReference type="NCBI Taxonomy" id="2528013"/>
    <lineage>
        <taxon>Bacteria</taxon>
        <taxon>Pseudomonadati</taxon>
        <taxon>Planctomycetota</taxon>
        <taxon>Planctomycetia</taxon>
        <taxon>Pirellulales</taxon>
        <taxon>Pirellulaceae</taxon>
        <taxon>Rubripirellula</taxon>
    </lineage>
</organism>
<comment type="subcellular location">
    <subcellularLocation>
        <location evidence="1">Secreted</location>
    </subcellularLocation>
</comment>
<feature type="region of interest" description="Disordered" evidence="4">
    <location>
        <begin position="235"/>
        <end position="263"/>
    </location>
</feature>
<feature type="domain" description="SD-repeat containing protein B" evidence="5">
    <location>
        <begin position="748"/>
        <end position="828"/>
    </location>
</feature>
<gene>
    <name evidence="6" type="primary">sdrD_3</name>
    <name evidence="6" type="ORF">Poly59_47620</name>
</gene>
<evidence type="ECO:0000313" key="7">
    <source>
        <dbReference type="Proteomes" id="UP000317977"/>
    </source>
</evidence>
<dbReference type="SUPFAM" id="SSF117074">
    <property type="entry name" value="Hypothetical protein PA1324"/>
    <property type="match status" value="9"/>
</dbReference>
<dbReference type="InterPro" id="IPR028994">
    <property type="entry name" value="Integrin_alpha_N"/>
</dbReference>
<feature type="domain" description="SD-repeat containing protein B" evidence="5">
    <location>
        <begin position="966"/>
        <end position="1043"/>
    </location>
</feature>
<dbReference type="PANTHER" id="PTHR23303">
    <property type="entry name" value="CARBOXYPEPTIDASE REGULATORY REGION-CONTAINING"/>
    <property type="match status" value="1"/>
</dbReference>
<feature type="compositionally biased region" description="Basic and acidic residues" evidence="4">
    <location>
        <begin position="1561"/>
        <end position="1580"/>
    </location>
</feature>
<evidence type="ECO:0000256" key="3">
    <source>
        <dbReference type="ARBA" id="ARBA00022729"/>
    </source>
</evidence>
<name>A0A5C6EGI7_9BACT</name>